<gene>
    <name evidence="7 12" type="primary">pdxH</name>
    <name evidence="12" type="ORF">DN062_04155</name>
</gene>
<dbReference type="EMBL" id="QKRX01000002">
    <property type="protein sequence ID" value="RAU19454.1"/>
    <property type="molecule type" value="Genomic_DNA"/>
</dbReference>
<dbReference type="GO" id="GO:0008615">
    <property type="term" value="P:pyridoxine biosynthetic process"/>
    <property type="evidence" value="ECO:0007669"/>
    <property type="project" value="UniProtKB-UniRule"/>
</dbReference>
<feature type="binding site" evidence="7 9">
    <location>
        <begin position="75"/>
        <end position="76"/>
    </location>
    <ligand>
        <name>FMN</name>
        <dbReference type="ChEBI" id="CHEBI:58210"/>
    </ligand>
</feature>
<feature type="binding site" evidence="7 8">
    <location>
        <begin position="190"/>
        <end position="192"/>
    </location>
    <ligand>
        <name>substrate</name>
    </ligand>
</feature>
<feature type="binding site" evidence="7 9">
    <location>
        <position position="194"/>
    </location>
    <ligand>
        <name>FMN</name>
        <dbReference type="ChEBI" id="CHEBI:58210"/>
    </ligand>
</feature>
<dbReference type="GO" id="GO:0010181">
    <property type="term" value="F:FMN binding"/>
    <property type="evidence" value="ECO:0007669"/>
    <property type="project" value="UniProtKB-UniRule"/>
</dbReference>
<feature type="binding site" evidence="7 8">
    <location>
        <position position="65"/>
    </location>
    <ligand>
        <name>substrate</name>
    </ligand>
</feature>
<feature type="binding site" evidence="7 8">
    <location>
        <position position="122"/>
    </location>
    <ligand>
        <name>substrate</name>
    </ligand>
</feature>
<evidence type="ECO:0000256" key="4">
    <source>
        <dbReference type="ARBA" id="ARBA00022643"/>
    </source>
</evidence>
<evidence type="ECO:0000256" key="6">
    <source>
        <dbReference type="ARBA" id="ARBA00023096"/>
    </source>
</evidence>
<evidence type="ECO:0000256" key="5">
    <source>
        <dbReference type="ARBA" id="ARBA00023002"/>
    </source>
</evidence>
<dbReference type="RefSeq" id="WP_112157792.1">
    <property type="nucleotide sequence ID" value="NZ_QKRX01000002.1"/>
</dbReference>
<comment type="similarity">
    <text evidence="1 7">Belongs to the pyridoxamine 5'-phosphate oxidase family.</text>
</comment>
<dbReference type="AlphaFoldDB" id="A0A364NQY1"/>
<comment type="caution">
    <text evidence="7">Lacks conserved residue(s) required for the propagation of feature annotation.</text>
</comment>
<sequence length="212" mass="24657">MDIGDLRNEYCRAGLTRESLALDPFTQFEQWFMQANEAKIHEVNAMQLATVSAEGKPSLRTVLLKSFDEKGFVFFTNYQSQKAQQIDANPEVTTLFFWKELERQIEISGRAEKISTLESLKYFTSRPRGSQLGAWVSAQSSIITSRSLLEIKLDEMKRKFSAGQIPLPDFWGGYRIVPHTVEFWQGRPDRLHDRFEYRRTGPEEWQIERLAP</sequence>
<dbReference type="PANTHER" id="PTHR10851">
    <property type="entry name" value="PYRIDOXINE-5-PHOSPHATE OXIDASE"/>
    <property type="match status" value="1"/>
</dbReference>
<proteinExistence type="inferred from homology"/>
<dbReference type="NCBIfam" id="NF004231">
    <property type="entry name" value="PRK05679.1"/>
    <property type="match status" value="1"/>
</dbReference>
<keyword evidence="5 7" id="KW-0560">Oxidoreductase</keyword>
<dbReference type="PIRSF" id="PIRSF000190">
    <property type="entry name" value="Pyd_amn-ph_oxd"/>
    <property type="match status" value="1"/>
</dbReference>
<keyword evidence="3 7" id="KW-0285">Flavoprotein</keyword>
<dbReference type="PANTHER" id="PTHR10851:SF0">
    <property type="entry name" value="PYRIDOXINE-5'-PHOSPHATE OXIDASE"/>
    <property type="match status" value="1"/>
</dbReference>
<dbReference type="EC" id="1.4.3.5" evidence="7"/>
<feature type="binding site" evidence="7 9">
    <location>
        <begin position="60"/>
        <end position="65"/>
    </location>
    <ligand>
        <name>FMN</name>
        <dbReference type="ChEBI" id="CHEBI:58210"/>
    </ligand>
</feature>
<feature type="binding site" evidence="7 9">
    <location>
        <begin position="139"/>
        <end position="140"/>
    </location>
    <ligand>
        <name>FMN</name>
        <dbReference type="ChEBI" id="CHEBI:58210"/>
    </ligand>
</feature>
<dbReference type="SUPFAM" id="SSF50475">
    <property type="entry name" value="FMN-binding split barrel"/>
    <property type="match status" value="1"/>
</dbReference>
<comment type="subunit">
    <text evidence="2 7">Homodimer.</text>
</comment>
<comment type="pathway">
    <text evidence="7">Cofactor metabolism; pyridoxal 5'-phosphate salvage; pyridoxal 5'-phosphate from pyridoxine 5'-phosphate: step 1/1.</text>
</comment>
<dbReference type="Gene3D" id="2.30.110.10">
    <property type="entry name" value="Electron Transport, Fmn-binding Protein, Chain A"/>
    <property type="match status" value="1"/>
</dbReference>
<feature type="binding site" evidence="7 8">
    <location>
        <position position="130"/>
    </location>
    <ligand>
        <name>substrate</name>
    </ligand>
</feature>
<evidence type="ECO:0000256" key="8">
    <source>
        <dbReference type="PIRSR" id="PIRSR000190-1"/>
    </source>
</evidence>
<feature type="binding site" evidence="7 9">
    <location>
        <position position="184"/>
    </location>
    <ligand>
        <name>FMN</name>
        <dbReference type="ChEBI" id="CHEBI:58210"/>
    </ligand>
</feature>
<evidence type="ECO:0000313" key="12">
    <source>
        <dbReference type="EMBL" id="RAU19454.1"/>
    </source>
</evidence>
<evidence type="ECO:0000259" key="10">
    <source>
        <dbReference type="Pfam" id="PF01243"/>
    </source>
</evidence>
<dbReference type="Pfam" id="PF01243">
    <property type="entry name" value="PNPOx_N"/>
    <property type="match status" value="1"/>
</dbReference>
<feature type="binding site" evidence="7 9">
    <location>
        <position position="82"/>
    </location>
    <ligand>
        <name>FMN</name>
        <dbReference type="ChEBI" id="CHEBI:58210"/>
    </ligand>
</feature>
<comment type="catalytic activity">
    <reaction evidence="7">
        <text>pyridoxine 5'-phosphate + O2 = pyridoxal 5'-phosphate + H2O2</text>
        <dbReference type="Rhea" id="RHEA:15149"/>
        <dbReference type="ChEBI" id="CHEBI:15379"/>
        <dbReference type="ChEBI" id="CHEBI:16240"/>
        <dbReference type="ChEBI" id="CHEBI:58589"/>
        <dbReference type="ChEBI" id="CHEBI:597326"/>
        <dbReference type="EC" id="1.4.3.5"/>
    </reaction>
</comment>
<dbReference type="NCBIfam" id="TIGR00558">
    <property type="entry name" value="pdxH"/>
    <property type="match status" value="1"/>
</dbReference>
<organism evidence="12 13">
    <name type="scientific">Nitrincola tibetensis</name>
    <dbReference type="NCBI Taxonomy" id="2219697"/>
    <lineage>
        <taxon>Bacteria</taxon>
        <taxon>Pseudomonadati</taxon>
        <taxon>Pseudomonadota</taxon>
        <taxon>Gammaproteobacteria</taxon>
        <taxon>Oceanospirillales</taxon>
        <taxon>Oceanospirillaceae</taxon>
        <taxon>Nitrincola</taxon>
    </lineage>
</organism>
<dbReference type="UniPathway" id="UPA01068">
    <property type="reaction ID" value="UER00304"/>
</dbReference>
<dbReference type="InterPro" id="IPR000659">
    <property type="entry name" value="Pyridox_Oxase"/>
</dbReference>
<feature type="binding site" evidence="7 8">
    <location>
        <position position="126"/>
    </location>
    <ligand>
        <name>substrate</name>
    </ligand>
</feature>
<evidence type="ECO:0000313" key="13">
    <source>
        <dbReference type="Proteomes" id="UP000250744"/>
    </source>
</evidence>
<feature type="domain" description="Pyridoxine 5'-phosphate oxidase dimerisation C-terminal" evidence="11">
    <location>
        <begin position="171"/>
        <end position="212"/>
    </location>
</feature>
<dbReference type="GO" id="GO:0004733">
    <property type="term" value="F:pyridoxamine phosphate oxidase activity"/>
    <property type="evidence" value="ECO:0007669"/>
    <property type="project" value="UniProtKB-UniRule"/>
</dbReference>
<dbReference type="PROSITE" id="PS01064">
    <property type="entry name" value="PYRIDOX_OXIDASE"/>
    <property type="match status" value="1"/>
</dbReference>
<dbReference type="InterPro" id="IPR019576">
    <property type="entry name" value="Pyridoxamine_oxidase_dimer_C"/>
</dbReference>
<protein>
    <recommendedName>
        <fullName evidence="7">Pyridoxine/pyridoxamine 5'-phosphate oxidase</fullName>
        <ecNumber evidence="7">1.4.3.5</ecNumber>
    </recommendedName>
    <alternativeName>
        <fullName evidence="7">PNP/PMP oxidase</fullName>
        <shortName evidence="7">PNPOx</shortName>
    </alternativeName>
    <alternativeName>
        <fullName evidence="7">Pyridoxal 5'-phosphate synthase</fullName>
    </alternativeName>
</protein>
<dbReference type="HAMAP" id="MF_01629">
    <property type="entry name" value="PdxH"/>
    <property type="match status" value="1"/>
</dbReference>
<comment type="pathway">
    <text evidence="7">Cofactor metabolism; pyridoxal 5'-phosphate salvage; pyridoxal 5'-phosphate from pyridoxamine 5'-phosphate: step 1/1.</text>
</comment>
<dbReference type="OrthoDB" id="9780392at2"/>
<dbReference type="FunFam" id="2.30.110.10:FF:000020">
    <property type="entry name" value="PNPO isoform 11"/>
    <property type="match status" value="1"/>
</dbReference>
<comment type="function">
    <text evidence="7">Catalyzes the oxidation of either pyridoxine 5'-phosphate (PNP) or pyridoxamine 5'-phosphate (PMP) into pyridoxal 5'-phosphate (PLP).</text>
</comment>
<dbReference type="InterPro" id="IPR011576">
    <property type="entry name" value="Pyridox_Oxase_N"/>
</dbReference>
<dbReference type="Pfam" id="PF10590">
    <property type="entry name" value="PNP_phzG_C"/>
    <property type="match status" value="1"/>
</dbReference>
<keyword evidence="6 7" id="KW-0664">Pyridoxine biosynthesis</keyword>
<accession>A0A364NQY1</accession>
<evidence type="ECO:0000256" key="7">
    <source>
        <dbReference type="HAMAP-Rule" id="MF_01629"/>
    </source>
</evidence>
<dbReference type="Proteomes" id="UP000250744">
    <property type="component" value="Unassembled WGS sequence"/>
</dbReference>
<evidence type="ECO:0000256" key="1">
    <source>
        <dbReference type="ARBA" id="ARBA00007301"/>
    </source>
</evidence>
<feature type="binding site" evidence="8">
    <location>
        <begin position="7"/>
        <end position="10"/>
    </location>
    <ligand>
        <name>substrate</name>
    </ligand>
</feature>
<comment type="caution">
    <text evidence="12">The sequence shown here is derived from an EMBL/GenBank/DDBJ whole genome shotgun (WGS) entry which is preliminary data.</text>
</comment>
<evidence type="ECO:0000259" key="11">
    <source>
        <dbReference type="Pfam" id="PF10590"/>
    </source>
</evidence>
<comment type="cofactor">
    <cofactor evidence="7 9">
        <name>FMN</name>
        <dbReference type="ChEBI" id="CHEBI:58210"/>
    </cofactor>
    <text evidence="7 9">Binds 1 FMN per subunit.</text>
</comment>
<dbReference type="InterPro" id="IPR019740">
    <property type="entry name" value="Pyridox_Oxase_CS"/>
</dbReference>
<comment type="catalytic activity">
    <reaction evidence="7">
        <text>pyridoxamine 5'-phosphate + O2 + H2O = pyridoxal 5'-phosphate + H2O2 + NH4(+)</text>
        <dbReference type="Rhea" id="RHEA:15817"/>
        <dbReference type="ChEBI" id="CHEBI:15377"/>
        <dbReference type="ChEBI" id="CHEBI:15379"/>
        <dbReference type="ChEBI" id="CHEBI:16240"/>
        <dbReference type="ChEBI" id="CHEBI:28938"/>
        <dbReference type="ChEBI" id="CHEBI:58451"/>
        <dbReference type="ChEBI" id="CHEBI:597326"/>
        <dbReference type="EC" id="1.4.3.5"/>
    </reaction>
</comment>
<keyword evidence="4 7" id="KW-0288">FMN</keyword>
<evidence type="ECO:0000256" key="3">
    <source>
        <dbReference type="ARBA" id="ARBA00022630"/>
    </source>
</evidence>
<feature type="binding site" evidence="7 9">
    <location>
        <position position="104"/>
    </location>
    <ligand>
        <name>FMN</name>
        <dbReference type="ChEBI" id="CHEBI:58210"/>
    </ligand>
</feature>
<evidence type="ECO:0000256" key="9">
    <source>
        <dbReference type="PIRSR" id="PIRSR000190-2"/>
    </source>
</evidence>
<evidence type="ECO:0000256" key="2">
    <source>
        <dbReference type="ARBA" id="ARBA00011738"/>
    </source>
</evidence>
<keyword evidence="13" id="KW-1185">Reference proteome</keyword>
<name>A0A364NQY1_9GAMM</name>
<dbReference type="InterPro" id="IPR012349">
    <property type="entry name" value="Split_barrel_FMN-bd"/>
</dbReference>
<feature type="domain" description="Pyridoxamine 5'-phosphate oxidase N-terminal" evidence="10">
    <location>
        <begin position="34"/>
        <end position="157"/>
    </location>
</feature>
<reference evidence="12 13" key="1">
    <citation type="submission" date="2018-06" db="EMBL/GenBank/DDBJ databases">
        <title>Nitrincola tibetense sp. nov., isolated from Lake XuguoCo on Tibetan Plateau.</title>
        <authorList>
            <person name="Xing P."/>
        </authorList>
    </citation>
    <scope>NUCLEOTIDE SEQUENCE [LARGE SCALE GENOMIC DNA]</scope>
    <source>
        <strain evidence="13">xg18</strain>
    </source>
</reference>